<protein>
    <submittedName>
        <fullName evidence="5">Uncharacterized protein</fullName>
    </submittedName>
</protein>
<dbReference type="PANTHER" id="PTHR43424:SF1">
    <property type="entry name" value="LOCUS PUTATIVE PROTEIN 1-RELATED"/>
    <property type="match status" value="1"/>
</dbReference>
<dbReference type="InterPro" id="IPR052556">
    <property type="entry name" value="PolySynth_Transporter"/>
</dbReference>
<comment type="caution">
    <text evidence="5">The sequence shown here is derived from an EMBL/GenBank/DDBJ whole genome shotgun (WGS) entry which is preliminary data.</text>
</comment>
<dbReference type="RefSeq" id="WP_044430162.1">
    <property type="nucleotide sequence ID" value="NZ_AP018405.1"/>
</dbReference>
<dbReference type="PATRIC" id="fig|1590.144.peg.1050"/>
<dbReference type="InterPro" id="IPR002797">
    <property type="entry name" value="Polysacc_synth"/>
</dbReference>
<name>A0A165S7C0_LACPN</name>
<evidence type="ECO:0000256" key="4">
    <source>
        <dbReference type="ARBA" id="ARBA00023136"/>
    </source>
</evidence>
<dbReference type="AlphaFoldDB" id="A0A165S7C0"/>
<dbReference type="PANTHER" id="PTHR43424">
    <property type="entry name" value="LOCUS PUTATIVE PROTEIN 1-RELATED"/>
    <property type="match status" value="1"/>
</dbReference>
<keyword evidence="3" id="KW-1133">Transmembrane helix</keyword>
<evidence type="ECO:0000256" key="1">
    <source>
        <dbReference type="ARBA" id="ARBA00004141"/>
    </source>
</evidence>
<sequence length="473" mass="53596">MFKKIDTNLIYNALYQLLLILVPILTTPYLARTLGPNSLGIYGYVAAIAAFLGNFMLLGLNQFGVRTIAKSNSSNLIANFRDLWGTQIIVGIILLGAYLLFVILFAPYKIFFLLEIPFLIGYGTDISWLYIGVGKVKRVVVRNSIVKLISVVFIFIFIRDQSDLWKYFLINSLGILLANMIFLIDINRIGIRIRQIHWKKYRSRFLSSLLFLAIPLVASQLYTNIDSALVGTFAGTHQLAFYDQSQKIARVILAALTSTSTVIMPKMAALDGHSDQSRLNKMFRLSLDVTLVVSLIFALLMMVNTNNFIPFFFGSSFVPMRQNMYWVSLIVIFIAYGSVFSLQLALAKGLYRIYMIPYVVGALYSLFANTLFDTKYGAMGGTLVIVTTELIVCVLRIYMIRDYIDLGEILRSHYKMVLAFVITLFVFKIVNFDGFNLYLSFVLNSIGALLCFVIMTLIIHDKTMAHLLYLLKI</sequence>
<dbReference type="GO" id="GO:0016020">
    <property type="term" value="C:membrane"/>
    <property type="evidence" value="ECO:0007669"/>
    <property type="project" value="UniProtKB-SubCell"/>
</dbReference>
<evidence type="ECO:0000256" key="2">
    <source>
        <dbReference type="ARBA" id="ARBA00022692"/>
    </source>
</evidence>
<dbReference type="Pfam" id="PF01943">
    <property type="entry name" value="Polysacc_synt"/>
    <property type="match status" value="1"/>
</dbReference>
<proteinExistence type="predicted"/>
<evidence type="ECO:0000256" key="3">
    <source>
        <dbReference type="ARBA" id="ARBA00022989"/>
    </source>
</evidence>
<organism evidence="5 6">
    <name type="scientific">Lactiplantibacillus plantarum</name>
    <name type="common">Lactobacillus plantarum</name>
    <dbReference type="NCBI Taxonomy" id="1590"/>
    <lineage>
        <taxon>Bacteria</taxon>
        <taxon>Bacillati</taxon>
        <taxon>Bacillota</taxon>
        <taxon>Bacilli</taxon>
        <taxon>Lactobacillales</taxon>
        <taxon>Lactobacillaceae</taxon>
        <taxon>Lactiplantibacillus</taxon>
    </lineage>
</organism>
<comment type="subcellular location">
    <subcellularLocation>
        <location evidence="1">Membrane</location>
        <topology evidence="1">Multi-pass membrane protein</topology>
    </subcellularLocation>
</comment>
<keyword evidence="4" id="KW-0472">Membrane</keyword>
<dbReference type="Proteomes" id="UP000076882">
    <property type="component" value="Unassembled WGS sequence"/>
</dbReference>
<dbReference type="EMBL" id="LUXM01000012">
    <property type="protein sequence ID" value="KZU97811.1"/>
    <property type="molecule type" value="Genomic_DNA"/>
</dbReference>
<dbReference type="KEGG" id="lpb:SH83_05030"/>
<keyword evidence="2" id="KW-0812">Transmembrane</keyword>
<accession>A0A165S7C0</accession>
<gene>
    <name evidence="5" type="ORF">Lp19_0495</name>
</gene>
<reference evidence="5 6" key="1">
    <citation type="submission" date="2016-03" db="EMBL/GenBank/DDBJ databases">
        <title>Comparative genomics of 54 Lactobacillus plantarum strains reveals genomic uncoupling from niche constraints.</title>
        <authorList>
            <person name="Martino M.E."/>
        </authorList>
    </citation>
    <scope>NUCLEOTIDE SEQUENCE [LARGE SCALE GENOMIC DNA]</scope>
    <source>
        <strain evidence="5 6">19.1</strain>
    </source>
</reference>
<evidence type="ECO:0000313" key="6">
    <source>
        <dbReference type="Proteomes" id="UP000076882"/>
    </source>
</evidence>
<evidence type="ECO:0000313" key="5">
    <source>
        <dbReference type="EMBL" id="KZU97811.1"/>
    </source>
</evidence>